<dbReference type="Proteomes" id="UP000316726">
    <property type="component" value="Chromosome 19"/>
</dbReference>
<gene>
    <name evidence="2" type="ORF">A3770_19p83210</name>
</gene>
<sequence>MGLYDSYVTAQATIQAAIEPSRLWRGSNSKRMRYQVQAGAEEVTRRITETVAVLDNSCENPTSGNPMRFKLLSHKPGKYVSMFILTPYWCDKATFEVHPEGQNKCSMVAFARSTGVLPIVLPFSFLINTALFFVPFTDALGKMSKYVIKQVVQQSGLQANVL</sequence>
<evidence type="ECO:0000313" key="2">
    <source>
        <dbReference type="EMBL" id="QDZ25803.1"/>
    </source>
</evidence>
<keyword evidence="1" id="KW-1133">Transmembrane helix</keyword>
<dbReference type="OrthoDB" id="9993283at2759"/>
<organism evidence="2 3">
    <name type="scientific">Chloropicon primus</name>
    <dbReference type="NCBI Taxonomy" id="1764295"/>
    <lineage>
        <taxon>Eukaryota</taxon>
        <taxon>Viridiplantae</taxon>
        <taxon>Chlorophyta</taxon>
        <taxon>Chloropicophyceae</taxon>
        <taxon>Chloropicales</taxon>
        <taxon>Chloropicaceae</taxon>
        <taxon>Chloropicon</taxon>
    </lineage>
</organism>
<protein>
    <submittedName>
        <fullName evidence="2">Uncharacterized protein</fullName>
    </submittedName>
</protein>
<accession>A0A5B8MZ03</accession>
<keyword evidence="1" id="KW-0812">Transmembrane</keyword>
<keyword evidence="1" id="KW-0472">Membrane</keyword>
<dbReference type="EMBL" id="CP031052">
    <property type="protein sequence ID" value="QDZ25803.1"/>
    <property type="molecule type" value="Genomic_DNA"/>
</dbReference>
<proteinExistence type="predicted"/>
<dbReference type="AlphaFoldDB" id="A0A5B8MZ03"/>
<name>A0A5B8MZ03_9CHLO</name>
<feature type="transmembrane region" description="Helical" evidence="1">
    <location>
        <begin position="115"/>
        <end position="136"/>
    </location>
</feature>
<reference evidence="2 3" key="1">
    <citation type="submission" date="2018-07" db="EMBL/GenBank/DDBJ databases">
        <title>The complete nuclear genome of the prasinophyte Chloropicon primus (CCMP1205).</title>
        <authorList>
            <person name="Pombert J.-F."/>
            <person name="Otis C."/>
            <person name="Turmel M."/>
            <person name="Lemieux C."/>
        </authorList>
    </citation>
    <scope>NUCLEOTIDE SEQUENCE [LARGE SCALE GENOMIC DNA]</scope>
    <source>
        <strain evidence="2 3">CCMP1205</strain>
    </source>
</reference>
<evidence type="ECO:0000256" key="1">
    <source>
        <dbReference type="SAM" id="Phobius"/>
    </source>
</evidence>
<keyword evidence="3" id="KW-1185">Reference proteome</keyword>
<evidence type="ECO:0000313" key="3">
    <source>
        <dbReference type="Proteomes" id="UP000316726"/>
    </source>
</evidence>